<organism evidence="7 8">
    <name type="scientific">Novosphingobium nitrogenifigens DSM 19370</name>
    <dbReference type="NCBI Taxonomy" id="983920"/>
    <lineage>
        <taxon>Bacteria</taxon>
        <taxon>Pseudomonadati</taxon>
        <taxon>Pseudomonadota</taxon>
        <taxon>Alphaproteobacteria</taxon>
        <taxon>Sphingomonadales</taxon>
        <taxon>Sphingomonadaceae</taxon>
        <taxon>Novosphingobium</taxon>
    </lineage>
</organism>
<dbReference type="STRING" id="983920.Y88_0169"/>
<dbReference type="InterPro" id="IPR014718">
    <property type="entry name" value="GH-type_carb-bd"/>
</dbReference>
<dbReference type="Pfam" id="PF04349">
    <property type="entry name" value="MdoG"/>
    <property type="match status" value="1"/>
</dbReference>
<comment type="caution">
    <text evidence="7">The sequence shown here is derived from an EMBL/GenBank/DDBJ whole genome shotgun (WGS) entry which is preliminary data.</text>
</comment>
<evidence type="ECO:0000256" key="1">
    <source>
        <dbReference type="ARBA" id="ARBA00004418"/>
    </source>
</evidence>
<keyword evidence="4" id="KW-0732">Signal</keyword>
<dbReference type="eggNOG" id="COG3131">
    <property type="taxonomic scope" value="Bacteria"/>
</dbReference>
<evidence type="ECO:0000256" key="5">
    <source>
        <dbReference type="ARBA" id="ARBA00022764"/>
    </source>
</evidence>
<gene>
    <name evidence="7" type="ORF">Y88_0169</name>
</gene>
<dbReference type="EMBL" id="AEWJ01000044">
    <property type="protein sequence ID" value="EGD58117.1"/>
    <property type="molecule type" value="Genomic_DNA"/>
</dbReference>
<evidence type="ECO:0000256" key="3">
    <source>
        <dbReference type="ARBA" id="ARBA00009284"/>
    </source>
</evidence>
<comment type="subcellular location">
    <subcellularLocation>
        <location evidence="1">Periplasm</location>
    </subcellularLocation>
</comment>
<dbReference type="InterPro" id="IPR011013">
    <property type="entry name" value="Gal_mutarotase_sf_dom"/>
</dbReference>
<dbReference type="InParanoid" id="F1ZB16"/>
<keyword evidence="8" id="KW-1185">Reference proteome</keyword>
<evidence type="ECO:0000256" key="4">
    <source>
        <dbReference type="ARBA" id="ARBA00022729"/>
    </source>
</evidence>
<dbReference type="PANTHER" id="PTHR30504">
    <property type="entry name" value="GLUCANS BIOSYNTHESIS PROTEIN"/>
    <property type="match status" value="1"/>
</dbReference>
<reference evidence="7 8" key="1">
    <citation type="journal article" date="2012" name="J. Bacteriol.">
        <title>Draft Genome Sequence of Novosphingobium nitrogenifigens Y88T.</title>
        <authorList>
            <person name="Strabala T.J."/>
            <person name="Macdonald L."/>
            <person name="Liu V."/>
            <person name="Smit A.M."/>
        </authorList>
    </citation>
    <scope>NUCLEOTIDE SEQUENCE [LARGE SCALE GENOMIC DNA]</scope>
    <source>
        <strain evidence="7 8">DSM 19370</strain>
    </source>
</reference>
<dbReference type="Gene3D" id="2.70.98.10">
    <property type="match status" value="1"/>
</dbReference>
<dbReference type="SUPFAM" id="SSF74650">
    <property type="entry name" value="Galactose mutarotase-like"/>
    <property type="match status" value="1"/>
</dbReference>
<dbReference type="SUPFAM" id="SSF81296">
    <property type="entry name" value="E set domains"/>
    <property type="match status" value="1"/>
</dbReference>
<dbReference type="GO" id="GO:0051274">
    <property type="term" value="P:beta-glucan biosynthetic process"/>
    <property type="evidence" value="ECO:0007669"/>
    <property type="project" value="TreeGrafter"/>
</dbReference>
<evidence type="ECO:0000313" key="7">
    <source>
        <dbReference type="EMBL" id="EGD58117.1"/>
    </source>
</evidence>
<dbReference type="GO" id="GO:0030288">
    <property type="term" value="C:outer membrane-bounded periplasmic space"/>
    <property type="evidence" value="ECO:0007669"/>
    <property type="project" value="TreeGrafter"/>
</dbReference>
<dbReference type="InterPro" id="IPR014438">
    <property type="entry name" value="Glucan_biosyn_MdoG/MdoD"/>
</dbReference>
<name>F1ZB16_9SPHN</name>
<dbReference type="AlphaFoldDB" id="F1ZB16"/>
<feature type="domain" description="Glucan biosynthesis periplasmic MdoG C-terminal" evidence="6">
    <location>
        <begin position="29"/>
        <end position="481"/>
    </location>
</feature>
<dbReference type="Proteomes" id="UP000004728">
    <property type="component" value="Unassembled WGS sequence"/>
</dbReference>
<dbReference type="PANTHER" id="PTHR30504:SF3">
    <property type="entry name" value="GLUCANS BIOSYNTHESIS PROTEIN D"/>
    <property type="match status" value="1"/>
</dbReference>
<dbReference type="InterPro" id="IPR007444">
    <property type="entry name" value="Glucan_biosyn_MdoG_C"/>
</dbReference>
<dbReference type="GO" id="GO:0030246">
    <property type="term" value="F:carbohydrate binding"/>
    <property type="evidence" value="ECO:0007669"/>
    <property type="project" value="InterPro"/>
</dbReference>
<comment type="pathway">
    <text evidence="2">Glycan metabolism; osmoregulated periplasmic glucan (OPG) biosynthesis.</text>
</comment>
<dbReference type="InterPro" id="IPR013783">
    <property type="entry name" value="Ig-like_fold"/>
</dbReference>
<evidence type="ECO:0000259" key="6">
    <source>
        <dbReference type="Pfam" id="PF04349"/>
    </source>
</evidence>
<dbReference type="UniPathway" id="UPA00637"/>
<protein>
    <submittedName>
        <fullName evidence="7">Putative Periplasmic glucans biosynthesis protein MdoG</fullName>
    </submittedName>
</protein>
<dbReference type="FunCoup" id="F1ZB16">
    <property type="interactions" value="78"/>
</dbReference>
<sequence length="486" mass="52863">MMLALGCAVPGGAALAASANGRFGPPRRFDRAWLVAEAQRRAQRPMVARLATHAVPDFDSHVRLSYGAAETLPGGLRLFPARRDVATNMVAIHVLDSGMAREIVDTHGLFGGGESADVAGFRVMNADGASDWLAFLGAAYFRASGPRGQYGLSARAVAVDTGMPEPEEFPAFTDFWIEAKGGDRLIIHALVDGPSLTGAFTLDTRREGLAMTQAVEGTLFLRKAVRRLGIAPITSMFDFGEGHRGDRADWRPEVHDSDGLAIQTGSGERIWRPLDNPPSPRVHMLRADHLKGFGMIQRDQAFDHYQDDYSFYDRRPSLWVEPVGDWGAGAIMLYEMNGASETVDNMAAMWIADAPARAGQRRDFAYRLVWTSRDPSADANAHCVDVFEGPGGVPGADPIAGATRYVFQFRGGGLAELDRRSGIEAVTDLPPASVLLNKAEPVGGQPGLWRVTLDVRTEGLKQSEFRLFLRRGQDAFSETVIKTVRP</sequence>
<proteinExistence type="inferred from homology"/>
<dbReference type="HOGENOM" id="CLU_023403_2_0_5"/>
<comment type="similarity">
    <text evidence="3">Belongs to the OpgD/OpgG family.</text>
</comment>
<accession>F1ZB16</accession>
<dbReference type="InterPro" id="IPR014756">
    <property type="entry name" value="Ig_E-set"/>
</dbReference>
<keyword evidence="5" id="KW-0574">Periplasm</keyword>
<dbReference type="GO" id="GO:0003824">
    <property type="term" value="F:catalytic activity"/>
    <property type="evidence" value="ECO:0007669"/>
    <property type="project" value="InterPro"/>
</dbReference>
<evidence type="ECO:0000256" key="2">
    <source>
        <dbReference type="ARBA" id="ARBA00005001"/>
    </source>
</evidence>
<dbReference type="Gene3D" id="2.60.40.10">
    <property type="entry name" value="Immunoglobulins"/>
    <property type="match status" value="1"/>
</dbReference>
<evidence type="ECO:0000313" key="8">
    <source>
        <dbReference type="Proteomes" id="UP000004728"/>
    </source>
</evidence>